<dbReference type="PIRSF" id="PIRSF003078">
    <property type="entry name" value="GidB"/>
    <property type="match status" value="1"/>
</dbReference>
<comment type="caution">
    <text evidence="6">Lacks conserved residue(s) required for the propagation of feature annotation.</text>
</comment>
<evidence type="ECO:0000256" key="2">
    <source>
        <dbReference type="ARBA" id="ARBA00022552"/>
    </source>
</evidence>
<dbReference type="PANTHER" id="PTHR31760:SF0">
    <property type="entry name" value="S-ADENOSYL-L-METHIONINE-DEPENDENT METHYLTRANSFERASES SUPERFAMILY PROTEIN"/>
    <property type="match status" value="1"/>
</dbReference>
<evidence type="ECO:0000313" key="7">
    <source>
        <dbReference type="EMBL" id="MDQ0209134.1"/>
    </source>
</evidence>
<evidence type="ECO:0000256" key="5">
    <source>
        <dbReference type="ARBA" id="ARBA00022691"/>
    </source>
</evidence>
<dbReference type="EMBL" id="JAUSUA010000008">
    <property type="protein sequence ID" value="MDQ0209134.1"/>
    <property type="molecule type" value="Genomic_DNA"/>
</dbReference>
<organism evidence="7 8">
    <name type="scientific">Alkalicoccobacillus murimartini</name>
    <dbReference type="NCBI Taxonomy" id="171685"/>
    <lineage>
        <taxon>Bacteria</taxon>
        <taxon>Bacillati</taxon>
        <taxon>Bacillota</taxon>
        <taxon>Bacilli</taxon>
        <taxon>Bacillales</taxon>
        <taxon>Bacillaceae</taxon>
        <taxon>Alkalicoccobacillus</taxon>
    </lineage>
</organism>
<dbReference type="SUPFAM" id="SSF53335">
    <property type="entry name" value="S-adenosyl-L-methionine-dependent methyltransferases"/>
    <property type="match status" value="1"/>
</dbReference>
<feature type="binding site" evidence="6">
    <location>
        <position position="147"/>
    </location>
    <ligand>
        <name>S-adenosyl-L-methionine</name>
        <dbReference type="ChEBI" id="CHEBI:59789"/>
    </ligand>
</feature>
<dbReference type="HAMAP" id="MF_00074">
    <property type="entry name" value="16SrRNA_methyltr_G"/>
    <property type="match status" value="1"/>
</dbReference>
<dbReference type="Pfam" id="PF02527">
    <property type="entry name" value="GidB"/>
    <property type="match status" value="1"/>
</dbReference>
<feature type="binding site" evidence="6">
    <location>
        <begin position="128"/>
        <end position="129"/>
    </location>
    <ligand>
        <name>S-adenosyl-L-methionine</name>
        <dbReference type="ChEBI" id="CHEBI:59789"/>
    </ligand>
</feature>
<feature type="binding site" evidence="6">
    <location>
        <position position="77"/>
    </location>
    <ligand>
        <name>S-adenosyl-L-methionine</name>
        <dbReference type="ChEBI" id="CHEBI:59789"/>
    </ligand>
</feature>
<keyword evidence="4 6" id="KW-0808">Transferase</keyword>
<dbReference type="CDD" id="cd02440">
    <property type="entry name" value="AdoMet_MTases"/>
    <property type="match status" value="1"/>
</dbReference>
<evidence type="ECO:0000256" key="4">
    <source>
        <dbReference type="ARBA" id="ARBA00022679"/>
    </source>
</evidence>
<keyword evidence="1 6" id="KW-0963">Cytoplasm</keyword>
<feature type="binding site" evidence="6">
    <location>
        <position position="82"/>
    </location>
    <ligand>
        <name>S-adenosyl-L-methionine</name>
        <dbReference type="ChEBI" id="CHEBI:59789"/>
    </ligand>
</feature>
<evidence type="ECO:0000256" key="1">
    <source>
        <dbReference type="ARBA" id="ARBA00022490"/>
    </source>
</evidence>
<comment type="similarity">
    <text evidence="6">Belongs to the methyltransferase superfamily. RNA methyltransferase RsmG family.</text>
</comment>
<keyword evidence="2 6" id="KW-0698">rRNA processing</keyword>
<evidence type="ECO:0000256" key="6">
    <source>
        <dbReference type="HAMAP-Rule" id="MF_00074"/>
    </source>
</evidence>
<keyword evidence="5 6" id="KW-0949">S-adenosyl-L-methionine</keyword>
<protein>
    <recommendedName>
        <fullName evidence="6">Ribosomal RNA small subunit methyltransferase G</fullName>
        <ecNumber evidence="6">2.1.1.-</ecNumber>
    </recommendedName>
    <alternativeName>
        <fullName evidence="6">16S rRNA 7-methylguanosine methyltransferase</fullName>
        <shortName evidence="6">16S rRNA m7G methyltransferase</shortName>
    </alternativeName>
</protein>
<dbReference type="RefSeq" id="WP_306985760.1">
    <property type="nucleotide sequence ID" value="NZ_JAUSUA010000008.1"/>
</dbReference>
<keyword evidence="8" id="KW-1185">Reference proteome</keyword>
<comment type="subcellular location">
    <subcellularLocation>
        <location evidence="6">Cytoplasm</location>
    </subcellularLocation>
</comment>
<evidence type="ECO:0000256" key="3">
    <source>
        <dbReference type="ARBA" id="ARBA00022603"/>
    </source>
</evidence>
<dbReference type="PANTHER" id="PTHR31760">
    <property type="entry name" value="S-ADENOSYL-L-METHIONINE-DEPENDENT METHYLTRANSFERASES SUPERFAMILY PROTEIN"/>
    <property type="match status" value="1"/>
</dbReference>
<comment type="caution">
    <text evidence="7">The sequence shown here is derived from an EMBL/GenBank/DDBJ whole genome shotgun (WGS) entry which is preliminary data.</text>
</comment>
<dbReference type="GO" id="GO:0008168">
    <property type="term" value="F:methyltransferase activity"/>
    <property type="evidence" value="ECO:0007669"/>
    <property type="project" value="UniProtKB-KW"/>
</dbReference>
<dbReference type="NCBIfam" id="TIGR00138">
    <property type="entry name" value="rsmG_gidB"/>
    <property type="match status" value="1"/>
</dbReference>
<dbReference type="InterPro" id="IPR029063">
    <property type="entry name" value="SAM-dependent_MTases_sf"/>
</dbReference>
<reference evidence="7 8" key="1">
    <citation type="submission" date="2023-07" db="EMBL/GenBank/DDBJ databases">
        <title>Genomic Encyclopedia of Type Strains, Phase IV (KMG-IV): sequencing the most valuable type-strain genomes for metagenomic binning, comparative biology and taxonomic classification.</title>
        <authorList>
            <person name="Goeker M."/>
        </authorList>
    </citation>
    <scope>NUCLEOTIDE SEQUENCE [LARGE SCALE GENOMIC DNA]</scope>
    <source>
        <strain evidence="7 8">DSM 19154</strain>
    </source>
</reference>
<accession>A0ABT9YMN4</accession>
<dbReference type="InterPro" id="IPR003682">
    <property type="entry name" value="rRNA_ssu_MeTfrase_G"/>
</dbReference>
<dbReference type="GO" id="GO:0032259">
    <property type="term" value="P:methylation"/>
    <property type="evidence" value="ECO:0007669"/>
    <property type="project" value="UniProtKB-KW"/>
</dbReference>
<proteinExistence type="inferred from homology"/>
<dbReference type="EC" id="2.1.1.-" evidence="6"/>
<comment type="function">
    <text evidence="6">Specifically methylates the N7 position of guanine in position 535 of 16S rRNA.</text>
</comment>
<keyword evidence="3 6" id="KW-0489">Methyltransferase</keyword>
<dbReference type="Gene3D" id="3.40.50.150">
    <property type="entry name" value="Vaccinia Virus protein VP39"/>
    <property type="match status" value="1"/>
</dbReference>
<name>A0ABT9YMN4_9BACI</name>
<evidence type="ECO:0000313" key="8">
    <source>
        <dbReference type="Proteomes" id="UP001225034"/>
    </source>
</evidence>
<dbReference type="Proteomes" id="UP001225034">
    <property type="component" value="Unassembled WGS sequence"/>
</dbReference>
<sequence>MNKSEFVLFLSKKGIELSEHQQWQFERYFEILVEWNQKMNLTALTSESDVYLKHFYDSISAGFYYSFDEPKRVLDVGAGAGFPSLPMKIIFPNMHVTIIDSLKKRIGFLEHLATELGLKGVEFHHNRAEIAGQDPAYRENFDVVTARAVARLSVLSELCLPFAKKGGDFLAMKGAGAEEELKDAGKAIQTLGGAFGETYTFTLPEEQSERTIYLLHKERATPKKYPRKAGVPAKQPL</sequence>
<gene>
    <name evidence="6" type="primary">rsmG</name>
    <name evidence="7" type="ORF">J2S05_003969</name>
</gene>